<evidence type="ECO:0000259" key="2">
    <source>
        <dbReference type="Pfam" id="PF22041"/>
    </source>
</evidence>
<organism evidence="3 4">
    <name type="scientific">Peltaster fructicola</name>
    <dbReference type="NCBI Taxonomy" id="286661"/>
    <lineage>
        <taxon>Eukaryota</taxon>
        <taxon>Fungi</taxon>
        <taxon>Dikarya</taxon>
        <taxon>Ascomycota</taxon>
        <taxon>Pezizomycotina</taxon>
        <taxon>Dothideomycetes</taxon>
        <taxon>Dothideomycetes incertae sedis</taxon>
        <taxon>Peltaster</taxon>
    </lineage>
</organism>
<evidence type="ECO:0000259" key="1">
    <source>
        <dbReference type="Pfam" id="PF13409"/>
    </source>
</evidence>
<evidence type="ECO:0000313" key="4">
    <source>
        <dbReference type="Proteomes" id="UP000503462"/>
    </source>
</evidence>
<feature type="domain" description="GST N-terminal" evidence="1">
    <location>
        <begin position="19"/>
        <end position="93"/>
    </location>
</feature>
<name>A0A6H0XIS5_9PEZI</name>
<protein>
    <submittedName>
        <fullName evidence="3">Uncharacterized protein</fullName>
    </submittedName>
</protein>
<dbReference type="SUPFAM" id="SSF47616">
    <property type="entry name" value="GST C-terminal domain-like"/>
    <property type="match status" value="1"/>
</dbReference>
<reference evidence="3 4" key="1">
    <citation type="journal article" date="2016" name="Sci. Rep.">
        <title>Peltaster fructicola genome reveals evolution from an invasive phytopathogen to an ectophytic parasite.</title>
        <authorList>
            <person name="Xu C."/>
            <person name="Chen H."/>
            <person name="Gleason M.L."/>
            <person name="Xu J.R."/>
            <person name="Liu H."/>
            <person name="Zhang R."/>
            <person name="Sun G."/>
        </authorList>
    </citation>
    <scope>NUCLEOTIDE SEQUENCE [LARGE SCALE GENOMIC DNA]</scope>
    <source>
        <strain evidence="3 4">LNHT1506</strain>
    </source>
</reference>
<dbReference type="InterPro" id="IPR004045">
    <property type="entry name" value="Glutathione_S-Trfase_N"/>
</dbReference>
<dbReference type="Gene3D" id="3.40.30.10">
    <property type="entry name" value="Glutaredoxin"/>
    <property type="match status" value="1"/>
</dbReference>
<accession>A0A6H0XIS5</accession>
<feature type="domain" description="Glutathione S-transferase UstS-like C-terminal" evidence="2">
    <location>
        <begin position="116"/>
        <end position="219"/>
    </location>
</feature>
<gene>
    <name evidence="3" type="ORF">AMS68_000144</name>
</gene>
<dbReference type="AlphaFoldDB" id="A0A6H0XIS5"/>
<keyword evidence="4" id="KW-1185">Reference proteome</keyword>
<dbReference type="InterPro" id="IPR054416">
    <property type="entry name" value="GST_UstS-like_C"/>
</dbReference>
<dbReference type="SUPFAM" id="SSF52833">
    <property type="entry name" value="Thioredoxin-like"/>
    <property type="match status" value="1"/>
</dbReference>
<dbReference type="Pfam" id="PF13409">
    <property type="entry name" value="GST_N_2"/>
    <property type="match status" value="1"/>
</dbReference>
<dbReference type="OrthoDB" id="4951845at2759"/>
<dbReference type="Proteomes" id="UP000503462">
    <property type="component" value="Chromosome 1"/>
</dbReference>
<dbReference type="EMBL" id="CP051139">
    <property type="protein sequence ID" value="QIW94626.1"/>
    <property type="molecule type" value="Genomic_DNA"/>
</dbReference>
<proteinExistence type="predicted"/>
<sequence length="242" mass="27471">MSNEVVLYDLPSTGKCACWSLNPWKTRAALNFKSAQYKTEWTEYPDIEPKFKSLGIPANDPSHNPVKYSIPAVRMPDGRLIMDSRAIADALEEIQPSPSLKLNNGYVDRTQKTLAAVMTPLRPEIMPNIPALLPERSAEYFERTREQQFGMPLAALAKSDRAGDAAWKAAEPHIPELEKLLKENDGPFIAGKEPSYADFIVGGFWIFLQKANKKLYERLTGYSPAFDEHWRAVSKWFERDDH</sequence>
<dbReference type="InterPro" id="IPR036249">
    <property type="entry name" value="Thioredoxin-like_sf"/>
</dbReference>
<dbReference type="Gene3D" id="1.20.1050.10">
    <property type="match status" value="1"/>
</dbReference>
<evidence type="ECO:0000313" key="3">
    <source>
        <dbReference type="EMBL" id="QIW94626.1"/>
    </source>
</evidence>
<dbReference type="InterPro" id="IPR036282">
    <property type="entry name" value="Glutathione-S-Trfase_C_sf"/>
</dbReference>
<dbReference type="Pfam" id="PF22041">
    <property type="entry name" value="GST_C_7"/>
    <property type="match status" value="1"/>
</dbReference>